<evidence type="ECO:0000313" key="1">
    <source>
        <dbReference type="EMBL" id="KAK1295213.1"/>
    </source>
</evidence>
<comment type="caution">
    <text evidence="1">The sequence shown here is derived from an EMBL/GenBank/DDBJ whole genome shotgun (WGS) entry which is preliminary data.</text>
</comment>
<keyword evidence="2" id="KW-1185">Reference proteome</keyword>
<reference evidence="1" key="2">
    <citation type="submission" date="2023-06" db="EMBL/GenBank/DDBJ databases">
        <authorList>
            <person name="Ma L."/>
            <person name="Liu K.-W."/>
            <person name="Li Z."/>
            <person name="Hsiao Y.-Y."/>
            <person name="Qi Y."/>
            <person name="Fu T."/>
            <person name="Tang G."/>
            <person name="Zhang D."/>
            <person name="Sun W.-H."/>
            <person name="Liu D.-K."/>
            <person name="Li Y."/>
            <person name="Chen G.-Z."/>
            <person name="Liu X.-D."/>
            <person name="Liao X.-Y."/>
            <person name="Jiang Y.-T."/>
            <person name="Yu X."/>
            <person name="Hao Y."/>
            <person name="Huang J."/>
            <person name="Zhao X.-W."/>
            <person name="Ke S."/>
            <person name="Chen Y.-Y."/>
            <person name="Wu W.-L."/>
            <person name="Hsu J.-L."/>
            <person name="Lin Y.-F."/>
            <person name="Huang M.-D."/>
            <person name="Li C.-Y."/>
            <person name="Huang L."/>
            <person name="Wang Z.-W."/>
            <person name="Zhao X."/>
            <person name="Zhong W.-Y."/>
            <person name="Peng D.-H."/>
            <person name="Ahmad S."/>
            <person name="Lan S."/>
            <person name="Zhang J.-S."/>
            <person name="Tsai W.-C."/>
            <person name="Van De Peer Y."/>
            <person name="Liu Z.-J."/>
        </authorList>
    </citation>
    <scope>NUCLEOTIDE SEQUENCE</scope>
    <source>
        <strain evidence="1">CP</strain>
        <tissue evidence="1">Leaves</tissue>
    </source>
</reference>
<sequence length="92" mass="10213">MHVQVQGTQGLYPPPRGLLRVPPSLKGVSTEEQNLQRGAAPIERSCTGGGRRRWRRPSLAIPLHTLMSCGHQRIILELPKLCLDGIRCHCLV</sequence>
<evidence type="ECO:0000313" key="2">
    <source>
        <dbReference type="Proteomes" id="UP001180020"/>
    </source>
</evidence>
<dbReference type="Proteomes" id="UP001180020">
    <property type="component" value="Unassembled WGS sequence"/>
</dbReference>
<gene>
    <name evidence="1" type="ORF">QJS10_CPA16g01532</name>
</gene>
<accession>A0AAV9D0Y3</accession>
<dbReference type="AlphaFoldDB" id="A0AAV9D0Y3"/>
<organism evidence="1 2">
    <name type="scientific">Acorus calamus</name>
    <name type="common">Sweet flag</name>
    <dbReference type="NCBI Taxonomy" id="4465"/>
    <lineage>
        <taxon>Eukaryota</taxon>
        <taxon>Viridiplantae</taxon>
        <taxon>Streptophyta</taxon>
        <taxon>Embryophyta</taxon>
        <taxon>Tracheophyta</taxon>
        <taxon>Spermatophyta</taxon>
        <taxon>Magnoliopsida</taxon>
        <taxon>Liliopsida</taxon>
        <taxon>Acoraceae</taxon>
        <taxon>Acorus</taxon>
    </lineage>
</organism>
<reference evidence="1" key="1">
    <citation type="journal article" date="2023" name="Nat. Commun.">
        <title>Diploid and tetraploid genomes of Acorus and the evolution of monocots.</title>
        <authorList>
            <person name="Ma L."/>
            <person name="Liu K.W."/>
            <person name="Li Z."/>
            <person name="Hsiao Y.Y."/>
            <person name="Qi Y."/>
            <person name="Fu T."/>
            <person name="Tang G.D."/>
            <person name="Zhang D."/>
            <person name="Sun W.H."/>
            <person name="Liu D.K."/>
            <person name="Li Y."/>
            <person name="Chen G.Z."/>
            <person name="Liu X.D."/>
            <person name="Liao X.Y."/>
            <person name="Jiang Y.T."/>
            <person name="Yu X."/>
            <person name="Hao Y."/>
            <person name="Huang J."/>
            <person name="Zhao X.W."/>
            <person name="Ke S."/>
            <person name="Chen Y.Y."/>
            <person name="Wu W.L."/>
            <person name="Hsu J.L."/>
            <person name="Lin Y.F."/>
            <person name="Huang M.D."/>
            <person name="Li C.Y."/>
            <person name="Huang L."/>
            <person name="Wang Z.W."/>
            <person name="Zhao X."/>
            <person name="Zhong W.Y."/>
            <person name="Peng D.H."/>
            <person name="Ahmad S."/>
            <person name="Lan S."/>
            <person name="Zhang J.S."/>
            <person name="Tsai W.C."/>
            <person name="Van de Peer Y."/>
            <person name="Liu Z.J."/>
        </authorList>
    </citation>
    <scope>NUCLEOTIDE SEQUENCE</scope>
    <source>
        <strain evidence="1">CP</strain>
    </source>
</reference>
<protein>
    <submittedName>
        <fullName evidence="1">Uncharacterized protein</fullName>
    </submittedName>
</protein>
<proteinExistence type="predicted"/>
<name>A0AAV9D0Y3_ACOCL</name>
<dbReference type="EMBL" id="JAUJYO010000016">
    <property type="protein sequence ID" value="KAK1295213.1"/>
    <property type="molecule type" value="Genomic_DNA"/>
</dbReference>